<proteinExistence type="predicted"/>
<feature type="region of interest" description="Disordered" evidence="1">
    <location>
        <begin position="60"/>
        <end position="87"/>
    </location>
</feature>
<keyword evidence="3" id="KW-1185">Reference proteome</keyword>
<organism evidence="2 3">
    <name type="scientific">Nonomuraea thailandensis</name>
    <dbReference type="NCBI Taxonomy" id="1188745"/>
    <lineage>
        <taxon>Bacteria</taxon>
        <taxon>Bacillati</taxon>
        <taxon>Actinomycetota</taxon>
        <taxon>Actinomycetes</taxon>
        <taxon>Streptosporangiales</taxon>
        <taxon>Streptosporangiaceae</taxon>
        <taxon>Nonomuraea</taxon>
    </lineage>
</organism>
<sequence>MLADLIRLWTASSRAADPDTLRAAYDACLGFIKIPYLFLDDQSDRGEYRSMALRQLEHDHERLPPDWTQQALRTEPGPPSPDWKSFS</sequence>
<protein>
    <submittedName>
        <fullName evidence="2">Uncharacterized protein</fullName>
    </submittedName>
</protein>
<dbReference type="Proteomes" id="UP001139648">
    <property type="component" value="Unassembled WGS sequence"/>
</dbReference>
<accession>A0A9X2G8I3</accession>
<reference evidence="2" key="1">
    <citation type="submission" date="2022-06" db="EMBL/GenBank/DDBJ databases">
        <title>Sequencing the genomes of 1000 actinobacteria strains.</title>
        <authorList>
            <person name="Klenk H.-P."/>
        </authorList>
    </citation>
    <scope>NUCLEOTIDE SEQUENCE</scope>
    <source>
        <strain evidence="2">DSM 46694</strain>
    </source>
</reference>
<dbReference type="AlphaFoldDB" id="A0A9X2G8I3"/>
<dbReference type="RefSeq" id="WP_253739594.1">
    <property type="nucleotide sequence ID" value="NZ_BAABKA010000086.1"/>
</dbReference>
<comment type="caution">
    <text evidence="2">The sequence shown here is derived from an EMBL/GenBank/DDBJ whole genome shotgun (WGS) entry which is preliminary data.</text>
</comment>
<evidence type="ECO:0000313" key="3">
    <source>
        <dbReference type="Proteomes" id="UP001139648"/>
    </source>
</evidence>
<gene>
    <name evidence="2" type="ORF">HD597_000180</name>
</gene>
<name>A0A9X2G8I3_9ACTN</name>
<evidence type="ECO:0000256" key="1">
    <source>
        <dbReference type="SAM" id="MobiDB-lite"/>
    </source>
</evidence>
<evidence type="ECO:0000313" key="2">
    <source>
        <dbReference type="EMBL" id="MCP2353160.1"/>
    </source>
</evidence>
<dbReference type="EMBL" id="JAMZEB010000001">
    <property type="protein sequence ID" value="MCP2353160.1"/>
    <property type="molecule type" value="Genomic_DNA"/>
</dbReference>